<evidence type="ECO:0000256" key="2">
    <source>
        <dbReference type="ARBA" id="ARBA00023326"/>
    </source>
</evidence>
<dbReference type="GO" id="GO:0016798">
    <property type="term" value="F:hydrolase activity, acting on glycosyl bonds"/>
    <property type="evidence" value="ECO:0007669"/>
    <property type="project" value="UniProtKB-KW"/>
</dbReference>
<sequence>MTRDFGSGGPFALAASGLDGIRVYVDGVRRIDLWKNTSTTVSKTVNLTIPSGRHTLRVDYVNWTGSARLKFGYTPRTSATVDKVRPLAPTGAAVTYDKATGKAKVTWARNKEMDLAGYRVYRRDKGRTEYFRVSGGDPLTGTSFTEGLRSTGAAYYYEVRAVDRAGNESAGSTDQLVTTVDRTAPLTPVVTATDDPVRGVELDWQDDTFDIRYDVYRAVSAAGPFEKLGISYGSSRTDETAPYGETSYYKVVARDPAGNTASSQVLSLARPLAVPTMDTPGTNAAETGIELRWTTSKAAPTQYRVYRWEPSDPNAVPVRVTCETYRAGNEADYYPQYGCTDYSAVSHVGYAYYVTSVDSAGRESAPSATVHTGLRDTTPPPAVTGLVHTSTEYGTVLQWDESPATDLRVYHVLRATDPRDTSTYESLATLPPGTTRYVDVQVPDDQNWVYFVDAVDKRNNSLYTLSGNPAEVVANVSVNEFHLTPGYAPPNTAAWTLSATNDAGSAALTWTCATGCVPATGFHVYRYDRTSDQYVRLTDVPLAADTRTWTDPATPSATTSHYVLSVVAADGTESFSGLAPVVVPPA</sequence>
<dbReference type="Proteomes" id="UP000092598">
    <property type="component" value="Chromosome"/>
</dbReference>
<name>A0A1B1MDV4_STRLN</name>
<dbReference type="EMBL" id="CP016438">
    <property type="protein sequence ID" value="ANS66800.1"/>
    <property type="molecule type" value="Genomic_DNA"/>
</dbReference>
<dbReference type="InterPro" id="IPR036116">
    <property type="entry name" value="FN3_sf"/>
</dbReference>
<organism evidence="3 4">
    <name type="scientific">Streptomyces lincolnensis</name>
    <dbReference type="NCBI Taxonomy" id="1915"/>
    <lineage>
        <taxon>Bacteria</taxon>
        <taxon>Bacillati</taxon>
        <taxon>Actinomycetota</taxon>
        <taxon>Actinomycetes</taxon>
        <taxon>Kitasatosporales</taxon>
        <taxon>Streptomycetaceae</taxon>
        <taxon>Streptomyces</taxon>
    </lineage>
</organism>
<dbReference type="STRING" id="1915.SLINC_4576"/>
<dbReference type="InterPro" id="IPR013783">
    <property type="entry name" value="Ig-like_fold"/>
</dbReference>
<evidence type="ECO:0000256" key="1">
    <source>
        <dbReference type="ARBA" id="ARBA00023295"/>
    </source>
</evidence>
<keyword evidence="2" id="KW-0119">Carbohydrate metabolism</keyword>
<reference evidence="3 4" key="1">
    <citation type="submission" date="2016-07" db="EMBL/GenBank/DDBJ databases">
        <title>Enhancement of antibiotic productionsby engineered nitrateutilization in actinobacteria.</title>
        <authorList>
            <person name="Meng S.C."/>
        </authorList>
    </citation>
    <scope>NUCLEOTIDE SEQUENCE [LARGE SCALE GENOMIC DNA]</scope>
    <source>
        <strain evidence="3 4">NRRL 2936</strain>
    </source>
</reference>
<keyword evidence="1" id="KW-0326">Glycosidase</keyword>
<gene>
    <name evidence="3" type="ORF">SLINC_4576</name>
</gene>
<dbReference type="AlphaFoldDB" id="A0A1B1MDV4"/>
<dbReference type="PATRIC" id="fig|1915.4.peg.5076"/>
<proteinExistence type="predicted"/>
<dbReference type="CDD" id="cd00063">
    <property type="entry name" value="FN3"/>
    <property type="match status" value="1"/>
</dbReference>
<protein>
    <recommendedName>
        <fullName evidence="5">PA14 domain-containing protein</fullName>
    </recommendedName>
</protein>
<evidence type="ECO:0000313" key="4">
    <source>
        <dbReference type="Proteomes" id="UP000092598"/>
    </source>
</evidence>
<dbReference type="Gene3D" id="2.60.40.10">
    <property type="entry name" value="Immunoglobulins"/>
    <property type="match status" value="5"/>
</dbReference>
<keyword evidence="1" id="KW-0378">Hydrolase</keyword>
<dbReference type="SUPFAM" id="SSF49265">
    <property type="entry name" value="Fibronectin type III"/>
    <property type="match status" value="1"/>
</dbReference>
<accession>A0A1B1MDV4</accession>
<keyword evidence="2" id="KW-0624">Polysaccharide degradation</keyword>
<dbReference type="GO" id="GO:0000272">
    <property type="term" value="P:polysaccharide catabolic process"/>
    <property type="evidence" value="ECO:0007669"/>
    <property type="project" value="UniProtKB-KW"/>
</dbReference>
<evidence type="ECO:0008006" key="5">
    <source>
        <dbReference type="Google" id="ProtNLM"/>
    </source>
</evidence>
<dbReference type="InterPro" id="IPR003961">
    <property type="entry name" value="FN3_dom"/>
</dbReference>
<keyword evidence="4" id="KW-1185">Reference proteome</keyword>
<dbReference type="KEGG" id="sls:SLINC_4576"/>
<evidence type="ECO:0000313" key="3">
    <source>
        <dbReference type="EMBL" id="ANS66800.1"/>
    </source>
</evidence>